<dbReference type="EMBL" id="GGFL01012981">
    <property type="protein sequence ID" value="MBW77159.1"/>
    <property type="molecule type" value="Transcribed_RNA"/>
</dbReference>
<evidence type="ECO:0000313" key="1">
    <source>
        <dbReference type="EMBL" id="MBW77159.1"/>
    </source>
</evidence>
<protein>
    <submittedName>
        <fullName evidence="1">Putative secreted protein</fullName>
    </submittedName>
</protein>
<proteinExistence type="predicted"/>
<accession>A0A2M4DI25</accession>
<organism evidence="1">
    <name type="scientific">Anopheles darlingi</name>
    <name type="common">Mosquito</name>
    <dbReference type="NCBI Taxonomy" id="43151"/>
    <lineage>
        <taxon>Eukaryota</taxon>
        <taxon>Metazoa</taxon>
        <taxon>Ecdysozoa</taxon>
        <taxon>Arthropoda</taxon>
        <taxon>Hexapoda</taxon>
        <taxon>Insecta</taxon>
        <taxon>Pterygota</taxon>
        <taxon>Neoptera</taxon>
        <taxon>Endopterygota</taxon>
        <taxon>Diptera</taxon>
        <taxon>Nematocera</taxon>
        <taxon>Culicoidea</taxon>
        <taxon>Culicidae</taxon>
        <taxon>Anophelinae</taxon>
        <taxon>Anopheles</taxon>
    </lineage>
</organism>
<reference evidence="1" key="1">
    <citation type="submission" date="2018-01" db="EMBL/GenBank/DDBJ databases">
        <title>An insight into the sialome of Amazonian anophelines.</title>
        <authorList>
            <person name="Ribeiro J.M."/>
            <person name="Scarpassa V."/>
            <person name="Calvo E."/>
        </authorList>
    </citation>
    <scope>NUCLEOTIDE SEQUENCE</scope>
</reference>
<name>A0A2M4DI25_ANODA</name>
<sequence>MKRMCFFTLLFPLNHLLQIWHCTFSILCSPRCSLMWRSIASFVRNVLPQVAHICWLSCPCIWAICTFSA</sequence>
<dbReference type="AlphaFoldDB" id="A0A2M4DI25"/>